<proteinExistence type="predicted"/>
<dbReference type="OrthoDB" id="5409629at2"/>
<dbReference type="EMBL" id="FUWR01000008">
    <property type="protein sequence ID" value="SJZ84124.1"/>
    <property type="molecule type" value="Genomic_DNA"/>
</dbReference>
<keyword evidence="2" id="KW-1185">Reference proteome</keyword>
<dbReference type="STRING" id="115783.SAMN02745119_01781"/>
<reference evidence="2" key="1">
    <citation type="submission" date="2017-02" db="EMBL/GenBank/DDBJ databases">
        <authorList>
            <person name="Varghese N."/>
            <person name="Submissions S."/>
        </authorList>
    </citation>
    <scope>NUCLEOTIDE SEQUENCE [LARGE SCALE GENOMIC DNA]</scope>
    <source>
        <strain evidence="2">ATCC BAA-34</strain>
    </source>
</reference>
<sequence length="709" mass="78429">MSDTVIDAKQALQIARLFNLAFNNAFMFGGGHQTTKDSSANFYNLLLQTLGTVEILTISVERGSVYLENHCVDKLVSVPRITNRLNKAGVQSVSFDRNLSLEGVQTLFYMIGSLADFKDAESMQSYLREKQVAGVRLNYVVYQKITVDETIINKDLLSENHLLNSLQALQGAGAGLTIPQELSSEISEILSCGTASTAASPHLVESDAAITSQIKALSRRFIASPDVDDDTPLSPSEMLESVYKLKETILEDARIQQETGKLAAVDELVINELNQISYQVIVRLIKEEYRNDKGISVKRLAQIIRRMLPDIKELRYLLPQLKDGLFAEGMPPADYLLLVKELCKELASDELLQVVAEAAEQIGLSFGELIESIKDAPEEAARLIVLASEIKKGGVAADEQQMSALLSDYIEKVSRSLALQSPEVTANGGGVMLQAAVSRIEREIVDRLATQNLSPAIVQDVAQTLARQFTATVSGIKSDWVKNRMYQAEQPTEETVLSILEQVVEQGKQGSGVTEEIRALLVVRGYSAESVDTIIQTAQNRAASVVTHPLELPPGIHHASNTNFFLNREIKLHARYKTIFSTMLISYERVVDPWTTAVLELTSDMISQLTNQSLALLKKQMKRDTDIIGVYELAPTHLPLMILPMTDASSALYIQKRLRKAFRNAEFVLNGITVQVEPTISVLGYTKKLATETAAFLDVMYQHHCMQKP</sequence>
<dbReference type="Proteomes" id="UP000190102">
    <property type="component" value="Unassembled WGS sequence"/>
</dbReference>
<accession>A0A1T4NXX9</accession>
<dbReference type="AlphaFoldDB" id="A0A1T4NXX9"/>
<gene>
    <name evidence="1" type="ORF">SAMN02745119_01781</name>
</gene>
<evidence type="ECO:0000313" key="1">
    <source>
        <dbReference type="EMBL" id="SJZ84124.1"/>
    </source>
</evidence>
<evidence type="ECO:0000313" key="2">
    <source>
        <dbReference type="Proteomes" id="UP000190102"/>
    </source>
</evidence>
<protein>
    <submittedName>
        <fullName evidence="1">Uncharacterized protein</fullName>
    </submittedName>
</protein>
<dbReference type="RefSeq" id="WP_078790080.1">
    <property type="nucleotide sequence ID" value="NZ_FUWR01000008.1"/>
</dbReference>
<organism evidence="1 2">
    <name type="scientific">Trichlorobacter thiogenes</name>
    <dbReference type="NCBI Taxonomy" id="115783"/>
    <lineage>
        <taxon>Bacteria</taxon>
        <taxon>Pseudomonadati</taxon>
        <taxon>Thermodesulfobacteriota</taxon>
        <taxon>Desulfuromonadia</taxon>
        <taxon>Geobacterales</taxon>
        <taxon>Geobacteraceae</taxon>
        <taxon>Trichlorobacter</taxon>
    </lineage>
</organism>
<name>A0A1T4NXX9_9BACT</name>